<dbReference type="InterPro" id="IPR003018">
    <property type="entry name" value="GAF"/>
</dbReference>
<dbReference type="SUPFAM" id="SSF47384">
    <property type="entry name" value="Homodimeric domain of signal transducing histidine kinase"/>
    <property type="match status" value="1"/>
</dbReference>
<dbReference type="SMART" id="SM00091">
    <property type="entry name" value="PAS"/>
    <property type="match status" value="1"/>
</dbReference>
<dbReference type="STRING" id="1643428.GCA_001442855_00348"/>
<dbReference type="InterPro" id="IPR000014">
    <property type="entry name" value="PAS"/>
</dbReference>
<dbReference type="Gene3D" id="3.30.450.40">
    <property type="match status" value="1"/>
</dbReference>
<dbReference type="SMART" id="SM00448">
    <property type="entry name" value="REC"/>
    <property type="match status" value="1"/>
</dbReference>
<dbReference type="Gene3D" id="3.40.50.2300">
    <property type="match status" value="1"/>
</dbReference>
<dbReference type="Proteomes" id="UP000320623">
    <property type="component" value="Unassembled WGS sequence"/>
</dbReference>
<dbReference type="AlphaFoldDB" id="A0A0S4MWN4"/>
<keyword evidence="3 6" id="KW-0597">Phosphoprotein</keyword>
<evidence type="ECO:0000259" key="9">
    <source>
        <dbReference type="PROSITE" id="PS50112"/>
    </source>
</evidence>
<feature type="modified residue" description="4-aspartylphosphate" evidence="6">
    <location>
        <position position="626"/>
    </location>
</feature>
<dbReference type="InterPro" id="IPR035965">
    <property type="entry name" value="PAS-like_dom_sf"/>
</dbReference>
<dbReference type="Gene3D" id="3.30.450.20">
    <property type="entry name" value="PAS domain"/>
    <property type="match status" value="1"/>
</dbReference>
<organism evidence="11 12">
    <name type="scientific">Candidatus Thermokryptus mobilis</name>
    <dbReference type="NCBI Taxonomy" id="1643428"/>
    <lineage>
        <taxon>Bacteria</taxon>
        <taxon>Pseudomonadati</taxon>
        <taxon>Candidatus Kryptoniota</taxon>
        <taxon>Candidatus Thermokryptus</taxon>
    </lineage>
</organism>
<dbReference type="Pfam" id="PF02518">
    <property type="entry name" value="HATPase_c"/>
    <property type="match status" value="1"/>
</dbReference>
<dbReference type="SMART" id="SM00387">
    <property type="entry name" value="HATPase_c"/>
    <property type="match status" value="1"/>
</dbReference>
<dbReference type="Gene3D" id="1.10.287.130">
    <property type="match status" value="1"/>
</dbReference>
<dbReference type="SUPFAM" id="SSF55785">
    <property type="entry name" value="PYP-like sensor domain (PAS domain)"/>
    <property type="match status" value="1"/>
</dbReference>
<protein>
    <recommendedName>
        <fullName evidence="2">histidine kinase</fullName>
        <ecNumber evidence="2">2.7.13.3</ecNumber>
    </recommendedName>
</protein>
<name>A0A0S4MWN4_9BACT</name>
<dbReference type="InterPro" id="IPR003594">
    <property type="entry name" value="HATPase_dom"/>
</dbReference>
<dbReference type="EC" id="2.7.13.3" evidence="2"/>
<dbReference type="InterPro" id="IPR036097">
    <property type="entry name" value="HisK_dim/P_sf"/>
</dbReference>
<dbReference type="InterPro" id="IPR001610">
    <property type="entry name" value="PAC"/>
</dbReference>
<dbReference type="Pfam" id="PF00072">
    <property type="entry name" value="Response_reg"/>
    <property type="match status" value="1"/>
</dbReference>
<dbReference type="SUPFAM" id="SSF55874">
    <property type="entry name" value="ATPase domain of HSP90 chaperone/DNA topoisomerase II/histidine kinase"/>
    <property type="match status" value="1"/>
</dbReference>
<evidence type="ECO:0000256" key="1">
    <source>
        <dbReference type="ARBA" id="ARBA00000085"/>
    </source>
</evidence>
<feature type="domain" description="Histidine kinase" evidence="7">
    <location>
        <begin position="342"/>
        <end position="557"/>
    </location>
</feature>
<keyword evidence="12" id="KW-1185">Reference proteome</keyword>
<feature type="domain" description="PAS" evidence="9">
    <location>
        <begin position="13"/>
        <end position="78"/>
    </location>
</feature>
<dbReference type="NCBIfam" id="TIGR00229">
    <property type="entry name" value="sensory_box"/>
    <property type="match status" value="1"/>
</dbReference>
<evidence type="ECO:0000259" key="10">
    <source>
        <dbReference type="PROSITE" id="PS50113"/>
    </source>
</evidence>
<dbReference type="PANTHER" id="PTHR43065">
    <property type="entry name" value="SENSOR HISTIDINE KINASE"/>
    <property type="match status" value="1"/>
</dbReference>
<dbReference type="InterPro" id="IPR013655">
    <property type="entry name" value="PAS_fold_3"/>
</dbReference>
<keyword evidence="4" id="KW-0808">Transferase</keyword>
<dbReference type="InterPro" id="IPR000700">
    <property type="entry name" value="PAS-assoc_C"/>
</dbReference>
<feature type="domain" description="Response regulatory" evidence="8">
    <location>
        <begin position="577"/>
        <end position="691"/>
    </location>
</feature>
<dbReference type="RefSeq" id="WP_140944163.1">
    <property type="nucleotide sequence ID" value="NZ_FAOO01000002.1"/>
</dbReference>
<dbReference type="InterPro" id="IPR036890">
    <property type="entry name" value="HATPase_C_sf"/>
</dbReference>
<dbReference type="Gene3D" id="3.30.565.10">
    <property type="entry name" value="Histidine kinase-like ATPase, C-terminal domain"/>
    <property type="match status" value="1"/>
</dbReference>
<dbReference type="SMART" id="SM00388">
    <property type="entry name" value="HisKA"/>
    <property type="match status" value="1"/>
</dbReference>
<dbReference type="GO" id="GO:0000155">
    <property type="term" value="F:phosphorelay sensor kinase activity"/>
    <property type="evidence" value="ECO:0007669"/>
    <property type="project" value="InterPro"/>
</dbReference>
<evidence type="ECO:0000256" key="2">
    <source>
        <dbReference type="ARBA" id="ARBA00012438"/>
    </source>
</evidence>
<reference evidence="12" key="1">
    <citation type="submission" date="2015-11" db="EMBL/GenBank/DDBJ databases">
        <authorList>
            <person name="Varghese N."/>
        </authorList>
    </citation>
    <scope>NUCLEOTIDE SEQUENCE [LARGE SCALE GENOMIC DNA]</scope>
</reference>
<evidence type="ECO:0000256" key="3">
    <source>
        <dbReference type="ARBA" id="ARBA00022553"/>
    </source>
</evidence>
<gene>
    <name evidence="11" type="ORF">JGI1_00361</name>
</gene>
<evidence type="ECO:0000259" key="8">
    <source>
        <dbReference type="PROSITE" id="PS50110"/>
    </source>
</evidence>
<dbReference type="InterPro" id="IPR003661">
    <property type="entry name" value="HisK_dim/P_dom"/>
</dbReference>
<dbReference type="CDD" id="cd00082">
    <property type="entry name" value="HisKA"/>
    <property type="match status" value="1"/>
</dbReference>
<dbReference type="PANTHER" id="PTHR43065:SF42">
    <property type="entry name" value="TWO-COMPONENT SENSOR PPRA"/>
    <property type="match status" value="1"/>
</dbReference>
<dbReference type="SUPFAM" id="SSF52172">
    <property type="entry name" value="CheY-like"/>
    <property type="match status" value="1"/>
</dbReference>
<dbReference type="PRINTS" id="PR00344">
    <property type="entry name" value="BCTRLSENSOR"/>
</dbReference>
<evidence type="ECO:0000256" key="6">
    <source>
        <dbReference type="PROSITE-ProRule" id="PRU00169"/>
    </source>
</evidence>
<dbReference type="PROSITE" id="PS50110">
    <property type="entry name" value="RESPONSE_REGULATORY"/>
    <property type="match status" value="1"/>
</dbReference>
<dbReference type="InterPro" id="IPR001789">
    <property type="entry name" value="Sig_transdc_resp-reg_receiver"/>
</dbReference>
<dbReference type="InterPro" id="IPR005467">
    <property type="entry name" value="His_kinase_dom"/>
</dbReference>
<dbReference type="SUPFAM" id="SSF55781">
    <property type="entry name" value="GAF domain-like"/>
    <property type="match status" value="1"/>
</dbReference>
<evidence type="ECO:0000313" key="12">
    <source>
        <dbReference type="Proteomes" id="UP000320623"/>
    </source>
</evidence>
<dbReference type="InterPro" id="IPR029016">
    <property type="entry name" value="GAF-like_dom_sf"/>
</dbReference>
<keyword evidence="5" id="KW-0418">Kinase</keyword>
<dbReference type="PROSITE" id="PS50112">
    <property type="entry name" value="PAS"/>
    <property type="match status" value="1"/>
</dbReference>
<dbReference type="SMART" id="SM00086">
    <property type="entry name" value="PAC"/>
    <property type="match status" value="1"/>
</dbReference>
<dbReference type="InterPro" id="IPR004358">
    <property type="entry name" value="Sig_transdc_His_kin-like_C"/>
</dbReference>
<evidence type="ECO:0000259" key="7">
    <source>
        <dbReference type="PROSITE" id="PS50109"/>
    </source>
</evidence>
<dbReference type="PROSITE" id="PS50113">
    <property type="entry name" value="PAC"/>
    <property type="match status" value="1"/>
</dbReference>
<dbReference type="Pfam" id="PF08447">
    <property type="entry name" value="PAS_3"/>
    <property type="match status" value="1"/>
</dbReference>
<dbReference type="CDD" id="cd00156">
    <property type="entry name" value="REC"/>
    <property type="match status" value="1"/>
</dbReference>
<dbReference type="OrthoDB" id="9792270at2"/>
<proteinExistence type="predicted"/>
<evidence type="ECO:0000256" key="4">
    <source>
        <dbReference type="ARBA" id="ARBA00022679"/>
    </source>
</evidence>
<dbReference type="PROSITE" id="PS50109">
    <property type="entry name" value="HIS_KIN"/>
    <property type="match status" value="1"/>
</dbReference>
<evidence type="ECO:0000313" key="11">
    <source>
        <dbReference type="EMBL" id="CUU01869.1"/>
    </source>
</evidence>
<feature type="domain" description="PAC" evidence="10">
    <location>
        <begin position="82"/>
        <end position="134"/>
    </location>
</feature>
<comment type="catalytic activity">
    <reaction evidence="1">
        <text>ATP + protein L-histidine = ADP + protein N-phospho-L-histidine.</text>
        <dbReference type="EC" id="2.7.13.3"/>
    </reaction>
</comment>
<dbReference type="InterPro" id="IPR011006">
    <property type="entry name" value="CheY-like_superfamily"/>
</dbReference>
<dbReference type="EMBL" id="FAOO01000002">
    <property type="protein sequence ID" value="CUU01869.1"/>
    <property type="molecule type" value="Genomic_DNA"/>
</dbReference>
<dbReference type="CDD" id="cd00130">
    <property type="entry name" value="PAS"/>
    <property type="match status" value="1"/>
</dbReference>
<sequence length="697" mass="78825">MGGEHLSSISSSILEALNDVVFAVDSNYNFIYITPSCYSITGYTAEEFLNGFVRAKNLVHPEDYWRLLRANYQAFKTGELPRVTEFRIVRKDGQVKWISIYWSVVRDENGNVKYIQGVMHDVTERKIAEEKLQKTLSEIKILHSFSSELSSAMTIDEVVKSIYDHIVKVIPVESFFIDIYDEEMEQLKGLAHVYLIHGRRVMISYPNYRFSIKSHELWKELIYEKKTKCVRYSGKDIPSPYNLFIDESETGGFILSTPMFSRGKVLGVMTLQISGDFEIDEEIPFIEQIANQSAVAIERVRYFIELQESEKSLRQAYEELKRVHQQLLLTEKMRTLGQLAGGIVHTLSNFLSAILGRAQLLKTKLTDESLLKEIELIEKAGQDASRVISRLREFSKPRTHPNLIPLDLANIIEDALEITKSKWKDEAELKGVKYEIVKDFPEDRLMGITNASELREAIVNIILNAIEAMPNGGKLTVGIYNINNEKVAIYISDTGIGMDSETMTRIFEPFFTTKGSSGTGLGLSIAYEIIKSHNGEILVESELGKGSKFIIVLPASREKTSKGIAGRKEMENIQKLNVLIVEDDESVLYLLRDIFTGLGCKIAEAGDGKKALEYVKVHEFDLVVTDLALPDFSGWVIAKEVKDKNANTPVIMLTGWGIDITVNDAKKRGVDYLITKPFELDELLLIVNNAIQSINKK</sequence>
<accession>A0A0S4MWN4</accession>
<dbReference type="Pfam" id="PF13185">
    <property type="entry name" value="GAF_2"/>
    <property type="match status" value="1"/>
</dbReference>
<evidence type="ECO:0000256" key="5">
    <source>
        <dbReference type="ARBA" id="ARBA00022777"/>
    </source>
</evidence>